<dbReference type="EMBL" id="PYLZ01000014">
    <property type="protein sequence ID" value="PSW22386.1"/>
    <property type="molecule type" value="Genomic_DNA"/>
</dbReference>
<evidence type="ECO:0000259" key="7">
    <source>
        <dbReference type="SMART" id="SM00858"/>
    </source>
</evidence>
<dbReference type="InterPro" id="IPR039246">
    <property type="entry name" value="Flagellar_FlgA"/>
</dbReference>
<protein>
    <recommendedName>
        <fullName evidence="3">Flagella basal body P-ring formation protein FlgA</fullName>
    </recommendedName>
</protein>
<dbReference type="InterPro" id="IPR013974">
    <property type="entry name" value="SAF"/>
</dbReference>
<evidence type="ECO:0000256" key="4">
    <source>
        <dbReference type="ARBA" id="ARBA00022729"/>
    </source>
</evidence>
<dbReference type="OrthoDB" id="6397807at2"/>
<keyword evidence="4" id="KW-0732">Signal</keyword>
<feature type="domain" description="SAF" evidence="7">
    <location>
        <begin position="131"/>
        <end position="193"/>
    </location>
</feature>
<reference evidence="8 9" key="1">
    <citation type="submission" date="2018-01" db="EMBL/GenBank/DDBJ databases">
        <title>Whole genome sequencing of Histamine producing bacteria.</title>
        <authorList>
            <person name="Butler K."/>
        </authorList>
    </citation>
    <scope>NUCLEOTIDE SEQUENCE [LARGE SCALE GENOMIC DNA]</scope>
    <source>
        <strain evidence="8 9">DSM 24669</strain>
    </source>
</reference>
<evidence type="ECO:0000256" key="1">
    <source>
        <dbReference type="ARBA" id="ARBA00004418"/>
    </source>
</evidence>
<keyword evidence="8" id="KW-0282">Flagellum</keyword>
<comment type="subcellular location">
    <subcellularLocation>
        <location evidence="1">Periplasm</location>
    </subcellularLocation>
</comment>
<evidence type="ECO:0000256" key="5">
    <source>
        <dbReference type="ARBA" id="ARBA00022764"/>
    </source>
</evidence>
<keyword evidence="8" id="KW-0966">Cell projection</keyword>
<dbReference type="PANTHER" id="PTHR36307:SF1">
    <property type="entry name" value="FLAGELLA BASAL BODY P-RING FORMATION PROTEIN FLGA"/>
    <property type="match status" value="1"/>
</dbReference>
<evidence type="ECO:0000313" key="9">
    <source>
        <dbReference type="Proteomes" id="UP000240481"/>
    </source>
</evidence>
<organism evidence="8 9">
    <name type="scientific">Photobacterium swingsii</name>
    <dbReference type="NCBI Taxonomy" id="680026"/>
    <lineage>
        <taxon>Bacteria</taxon>
        <taxon>Pseudomonadati</taxon>
        <taxon>Pseudomonadota</taxon>
        <taxon>Gammaproteobacteria</taxon>
        <taxon>Vibrionales</taxon>
        <taxon>Vibrionaceae</taxon>
        <taxon>Photobacterium</taxon>
    </lineage>
</organism>
<evidence type="ECO:0000313" key="8">
    <source>
        <dbReference type="EMBL" id="PSW22386.1"/>
    </source>
</evidence>
<dbReference type="InterPro" id="IPR017585">
    <property type="entry name" value="SAF_FlgA"/>
</dbReference>
<dbReference type="SMART" id="SM00858">
    <property type="entry name" value="SAF"/>
    <property type="match status" value="1"/>
</dbReference>
<dbReference type="GO" id="GO:0042597">
    <property type="term" value="C:periplasmic space"/>
    <property type="evidence" value="ECO:0007669"/>
    <property type="project" value="UniProtKB-SubCell"/>
</dbReference>
<dbReference type="Pfam" id="PF13144">
    <property type="entry name" value="ChapFlgA"/>
    <property type="match status" value="1"/>
</dbReference>
<dbReference type="STRING" id="680026.AB733_16925"/>
<evidence type="ECO:0000256" key="3">
    <source>
        <dbReference type="ARBA" id="ARBA00014754"/>
    </source>
</evidence>
<dbReference type="RefSeq" id="WP_084711840.1">
    <property type="nucleotide sequence ID" value="NZ_AP024852.1"/>
</dbReference>
<keyword evidence="5" id="KW-0574">Periplasm</keyword>
<gene>
    <name evidence="8" type="primary">flgA</name>
    <name evidence="8" type="ORF">C9I94_20775</name>
</gene>
<dbReference type="Gene3D" id="2.30.30.760">
    <property type="match status" value="1"/>
</dbReference>
<dbReference type="AlphaFoldDB" id="A0A2T3P1I9"/>
<name>A0A2T3P1I9_9GAMM</name>
<dbReference type="NCBIfam" id="TIGR03170">
    <property type="entry name" value="flgA_cterm"/>
    <property type="match status" value="1"/>
</dbReference>
<keyword evidence="8" id="KW-0969">Cilium</keyword>
<dbReference type="Gene3D" id="3.90.1210.10">
    <property type="entry name" value="Antifreeze-like/N-acetylneuraminic acid synthase C-terminal domain"/>
    <property type="match status" value="1"/>
</dbReference>
<keyword evidence="9" id="KW-1185">Reference proteome</keyword>
<evidence type="ECO:0000256" key="2">
    <source>
        <dbReference type="ARBA" id="ARBA00010474"/>
    </source>
</evidence>
<evidence type="ECO:0000256" key="6">
    <source>
        <dbReference type="ARBA" id="ARBA00025643"/>
    </source>
</evidence>
<accession>A0A2T3P1I9</accession>
<comment type="caution">
    <text evidence="8">The sequence shown here is derived from an EMBL/GenBank/DDBJ whole genome shotgun (WGS) entry which is preliminary data.</text>
</comment>
<sequence length="256" mass="29282">MPYTNNCRSTLNKRKYDFRAEIRHLSLVLSLLIFESTFSHAAVAGKPVMAEKDHQQIRSYLYREVARFAGSIGSNDFRFDLDKTALPTCNSPLNISRHQGRSPTGKVTLTIECQHPKYWKSRIKADVRVYQKIVVAKNTIERDQVLTANDFKRRRTDISYVRQGYFTSIAELTNQVSKRRITVGKIISPRMVEFANWVERHQEVMIEAKMGKMTARMKGIALESGSKGEEIKVKNSSSHKTILATVIGPKKVQTLF</sequence>
<dbReference type="Proteomes" id="UP000240481">
    <property type="component" value="Unassembled WGS sequence"/>
</dbReference>
<proteinExistence type="inferred from homology"/>
<dbReference type="GO" id="GO:0044780">
    <property type="term" value="P:bacterial-type flagellum assembly"/>
    <property type="evidence" value="ECO:0007669"/>
    <property type="project" value="InterPro"/>
</dbReference>
<comment type="function">
    <text evidence="6">Involved in the assembly process of the P-ring formation. It may associate with FlgF on the rod constituting a structure essential for the P-ring assembly or may act as a modulator protein for the P-ring assembly.</text>
</comment>
<comment type="similarity">
    <text evidence="2">Belongs to the FlgA family.</text>
</comment>
<dbReference type="CDD" id="cd11614">
    <property type="entry name" value="SAF_CpaB_FlgA_like"/>
    <property type="match status" value="1"/>
</dbReference>
<dbReference type="PANTHER" id="PTHR36307">
    <property type="entry name" value="FLAGELLA BASAL BODY P-RING FORMATION PROTEIN FLGA"/>
    <property type="match status" value="1"/>
</dbReference>